<dbReference type="GeneID" id="81624924"/>
<keyword evidence="2" id="KW-1185">Reference proteome</keyword>
<organism evidence="1 2">
    <name type="scientific">Penicillium diatomitis</name>
    <dbReference type="NCBI Taxonomy" id="2819901"/>
    <lineage>
        <taxon>Eukaryota</taxon>
        <taxon>Fungi</taxon>
        <taxon>Dikarya</taxon>
        <taxon>Ascomycota</taxon>
        <taxon>Pezizomycotina</taxon>
        <taxon>Eurotiomycetes</taxon>
        <taxon>Eurotiomycetidae</taxon>
        <taxon>Eurotiales</taxon>
        <taxon>Aspergillaceae</taxon>
        <taxon>Penicillium</taxon>
    </lineage>
</organism>
<evidence type="ECO:0000313" key="2">
    <source>
        <dbReference type="Proteomes" id="UP001148312"/>
    </source>
</evidence>
<dbReference type="AlphaFoldDB" id="A0A9X0BUX9"/>
<accession>A0A9X0BUX9</accession>
<sequence>MPSNPAAEAFSKEWERCFDRKPISAKKSASSLFFPPSPSDGRPQWTLNGRGLNGWPGFLFILFSQQTVAPLSYSPLLTRPRRSPHAMSRNPIIADLDVEHNELAQTWKTFNRFLPPSSRTQRGDQAPGIDDLILLIREVQKTWKSHPRKRVFDRPLALCDQLVPTLSIHDTLMTVLPDNSLFHTPLLYSVLQTVIKAASLYPPVIEIFLNALLEIHHELRAPAEPLSTSLHLFPVANIYARYFFFLTEFMDWFTRRSTCELLKSHSHDGYSEFHHLITAIQAQAGALAESADCMDVDEKVNTAHSPRALWVESQLSQIGREGTERRIAAQNTITRRLIWEIQQDAEERARIRQQKSQLLTEMLRNVNAQIRPVGDSDNRTLCMASAAPDVASAFEWFRVSRRRLARLELQSASKHLEAFFASDDQVPDIDPTAQLLVESKVVATLQTWATTPRSQALALGGSAGSFSGPAPNPVALISACYASAARHAQLPIVSHFCSLPADEKKGLTLQQQGLIALTYSLIRQLVNCLPTVVDSDSLLDVSAERFRQLDGTIHSWKAALSLVDTLLHFVPPLLVCVIDGIDMIHDSSTDDAIRDLIRILLTHTGHRLQPANSECSTPTFLFKILFTVTGRSSALEEVMSENHIPTREPTQATEHAATEPVLSSDLGAVLMNA</sequence>
<evidence type="ECO:0000313" key="1">
    <source>
        <dbReference type="EMBL" id="KAJ5485085.1"/>
    </source>
</evidence>
<gene>
    <name evidence="1" type="ORF">N7539_005073</name>
</gene>
<comment type="caution">
    <text evidence="1">The sequence shown here is derived from an EMBL/GenBank/DDBJ whole genome shotgun (WGS) entry which is preliminary data.</text>
</comment>
<reference evidence="1" key="1">
    <citation type="submission" date="2022-12" db="EMBL/GenBank/DDBJ databases">
        <authorList>
            <person name="Petersen C."/>
        </authorList>
    </citation>
    <scope>NUCLEOTIDE SEQUENCE</scope>
    <source>
        <strain evidence="1">IBT 30728</strain>
    </source>
</reference>
<protein>
    <submittedName>
        <fullName evidence="1">Uncharacterized protein</fullName>
    </submittedName>
</protein>
<name>A0A9X0BUX9_9EURO</name>
<dbReference type="Proteomes" id="UP001148312">
    <property type="component" value="Unassembled WGS sequence"/>
</dbReference>
<dbReference type="EMBL" id="JAPWDQ010000005">
    <property type="protein sequence ID" value="KAJ5485085.1"/>
    <property type="molecule type" value="Genomic_DNA"/>
</dbReference>
<reference evidence="1" key="2">
    <citation type="journal article" date="2023" name="IMA Fungus">
        <title>Comparative genomic study of the Penicillium genus elucidates a diverse pangenome and 15 lateral gene transfer events.</title>
        <authorList>
            <person name="Petersen C."/>
            <person name="Sorensen T."/>
            <person name="Nielsen M.R."/>
            <person name="Sondergaard T.E."/>
            <person name="Sorensen J.L."/>
            <person name="Fitzpatrick D.A."/>
            <person name="Frisvad J.C."/>
            <person name="Nielsen K.L."/>
        </authorList>
    </citation>
    <scope>NUCLEOTIDE SEQUENCE</scope>
    <source>
        <strain evidence="1">IBT 30728</strain>
    </source>
</reference>
<proteinExistence type="predicted"/>
<dbReference type="RefSeq" id="XP_056789869.1">
    <property type="nucleotide sequence ID" value="XM_056934675.1"/>
</dbReference>